<evidence type="ECO:0000256" key="3">
    <source>
        <dbReference type="ARBA" id="ARBA00023242"/>
    </source>
</evidence>
<evidence type="ECO:0000259" key="4">
    <source>
        <dbReference type="PROSITE" id="PS50969"/>
    </source>
</evidence>
<organism evidence="5 6">
    <name type="scientific">Achlya hypogyna</name>
    <name type="common">Oomycete</name>
    <name type="synonym">Protoachlya hypogyna</name>
    <dbReference type="NCBI Taxonomy" id="1202772"/>
    <lineage>
        <taxon>Eukaryota</taxon>
        <taxon>Sar</taxon>
        <taxon>Stramenopiles</taxon>
        <taxon>Oomycota</taxon>
        <taxon>Saprolegniomycetes</taxon>
        <taxon>Saprolegniales</taxon>
        <taxon>Achlyaceae</taxon>
        <taxon>Achlya</taxon>
    </lineage>
</organism>
<dbReference type="SUPFAM" id="SSF56784">
    <property type="entry name" value="HAD-like"/>
    <property type="match status" value="1"/>
</dbReference>
<dbReference type="InterPro" id="IPR023214">
    <property type="entry name" value="HAD_sf"/>
</dbReference>
<dbReference type="Gene3D" id="3.40.50.1000">
    <property type="entry name" value="HAD superfamily/HAD-like"/>
    <property type="match status" value="1"/>
</dbReference>
<dbReference type="OrthoDB" id="1711508at2759"/>
<dbReference type="InterPro" id="IPR036412">
    <property type="entry name" value="HAD-like_sf"/>
</dbReference>
<keyword evidence="3" id="KW-0539">Nucleus</keyword>
<dbReference type="Pfam" id="PF03031">
    <property type="entry name" value="NIF"/>
    <property type="match status" value="1"/>
</dbReference>
<evidence type="ECO:0000313" key="5">
    <source>
        <dbReference type="EMBL" id="OQR96836.1"/>
    </source>
</evidence>
<dbReference type="STRING" id="1202772.A0A1V9ZFR8"/>
<keyword evidence="6" id="KW-1185">Reference proteome</keyword>
<dbReference type="InterPro" id="IPR051658">
    <property type="entry name" value="UBLCP1"/>
</dbReference>
<evidence type="ECO:0000256" key="2">
    <source>
        <dbReference type="ARBA" id="ARBA00022801"/>
    </source>
</evidence>
<dbReference type="Gene3D" id="3.10.20.90">
    <property type="entry name" value="Phosphatidylinositol 3-kinase Catalytic Subunit, Chain A, domain 1"/>
    <property type="match status" value="1"/>
</dbReference>
<dbReference type="GO" id="GO:0004721">
    <property type="term" value="F:phosphoprotein phosphatase activity"/>
    <property type="evidence" value="ECO:0007669"/>
    <property type="project" value="InterPro"/>
</dbReference>
<dbReference type="InterPro" id="IPR004274">
    <property type="entry name" value="FCP1_dom"/>
</dbReference>
<keyword evidence="2" id="KW-0378">Hydrolase</keyword>
<dbReference type="SUPFAM" id="SSF54236">
    <property type="entry name" value="Ubiquitin-like"/>
    <property type="match status" value="1"/>
</dbReference>
<dbReference type="PANTHER" id="PTHR48493:SF1">
    <property type="entry name" value="UBIQUITIN-LIKE DOMAIN-CONTAINING CTD PHOSPHATASE 1"/>
    <property type="match status" value="1"/>
</dbReference>
<comment type="subcellular location">
    <subcellularLocation>
        <location evidence="1">Nucleus</location>
    </subcellularLocation>
</comment>
<proteinExistence type="predicted"/>
<dbReference type="NCBIfam" id="TIGR02245">
    <property type="entry name" value="HAD_IIID1"/>
    <property type="match status" value="1"/>
</dbReference>
<comment type="caution">
    <text evidence="5">The sequence shown here is derived from an EMBL/GenBank/DDBJ whole genome shotgun (WGS) entry which is preliminary data.</text>
</comment>
<dbReference type="PANTHER" id="PTHR48493">
    <property type="entry name" value="UBIQUITIN-LIKE DOMAIN-CONTAINING CTD PHOSPHATASE 1"/>
    <property type="match status" value="1"/>
</dbReference>
<dbReference type="GO" id="GO:0090364">
    <property type="term" value="P:regulation of proteasome assembly"/>
    <property type="evidence" value="ECO:0007669"/>
    <property type="project" value="InterPro"/>
</dbReference>
<dbReference type="GO" id="GO:0005634">
    <property type="term" value="C:nucleus"/>
    <property type="evidence" value="ECO:0007669"/>
    <property type="project" value="UniProtKB-SubCell"/>
</dbReference>
<dbReference type="Proteomes" id="UP000243579">
    <property type="component" value="Unassembled WGS sequence"/>
</dbReference>
<dbReference type="InterPro" id="IPR029071">
    <property type="entry name" value="Ubiquitin-like_domsf"/>
</dbReference>
<dbReference type="SMART" id="SM00577">
    <property type="entry name" value="CPDc"/>
    <property type="match status" value="1"/>
</dbReference>
<dbReference type="EMBL" id="JNBR01000127">
    <property type="protein sequence ID" value="OQR96836.1"/>
    <property type="molecule type" value="Genomic_DNA"/>
</dbReference>
<evidence type="ECO:0000256" key="1">
    <source>
        <dbReference type="ARBA" id="ARBA00004123"/>
    </source>
</evidence>
<sequence>MDEDKSPPVVLLGKWKKEELRLELAPAKTIRDVKAHVSAFTGIEPHRLKLAGLGGHGKPAADDVCVGDLPPKAVHKFMVVGTKESDVFVDPKNVAELPVVFADFDCAFAPASKQWRSAKENSLALSTIVAQAQIHAMHPPRRGKKLLVLDLDHTLMDISATKDNGIPSSRFMRPHMHTFLAAVWAHFDVCIWSQTSWRWIEIKLTELGMLTTPDYRINFILDKTNMFSCSPLDNKARRTKVKALEIIWRHFPGVWDARNTVHVDDLRHNFALNPLNGIPIRRYDCAEASAPADAELLHLAVYLVEVVAPAVDVTQLPHDGWESHREKRTK</sequence>
<dbReference type="PROSITE" id="PS50969">
    <property type="entry name" value="FCP1"/>
    <property type="match status" value="1"/>
</dbReference>
<accession>A0A1V9ZFR8</accession>
<protein>
    <recommendedName>
        <fullName evidence="4">FCP1 homology domain-containing protein</fullName>
    </recommendedName>
</protein>
<dbReference type="InterPro" id="IPR011943">
    <property type="entry name" value="HAD-SF_hydro_IIID"/>
</dbReference>
<feature type="domain" description="FCP1 homology" evidence="4">
    <location>
        <begin position="140"/>
        <end position="306"/>
    </location>
</feature>
<dbReference type="AlphaFoldDB" id="A0A1V9ZFR8"/>
<evidence type="ECO:0000313" key="6">
    <source>
        <dbReference type="Proteomes" id="UP000243579"/>
    </source>
</evidence>
<name>A0A1V9ZFR8_ACHHY</name>
<gene>
    <name evidence="5" type="ORF">ACHHYP_13206</name>
</gene>
<reference evidence="5 6" key="1">
    <citation type="journal article" date="2014" name="Genome Biol. Evol.">
        <title>The secreted proteins of Achlya hypogyna and Thraustotheca clavata identify the ancestral oomycete secretome and reveal gene acquisitions by horizontal gene transfer.</title>
        <authorList>
            <person name="Misner I."/>
            <person name="Blouin N."/>
            <person name="Leonard G."/>
            <person name="Richards T.A."/>
            <person name="Lane C.E."/>
        </authorList>
    </citation>
    <scope>NUCLEOTIDE SEQUENCE [LARGE SCALE GENOMIC DNA]</scope>
    <source>
        <strain evidence="5 6">ATCC 48635</strain>
    </source>
</reference>